<evidence type="ECO:0000313" key="2">
    <source>
        <dbReference type="Proteomes" id="UP001055167"/>
    </source>
</evidence>
<dbReference type="EMBL" id="BPQH01000012">
    <property type="protein sequence ID" value="GJD51109.1"/>
    <property type="molecule type" value="Genomic_DNA"/>
</dbReference>
<keyword evidence="2" id="KW-1185">Reference proteome</keyword>
<sequence length="298" mass="33121">MACGITAKLPQNVRAHGPSQSYTPHSKMRCSRSFCEPLNQFLSGLVGAFPMLCAGRSQNHSRDIEPGAFFYAQRGRQHFPLPRPYREPMHAFVLFSFSFCAHVKACRAAINASRRGRTLITRFQSTEEIRRAMIKAMFLSASCFAANVPAVRAAELSIAFADAGPAITAASKRLGDHLDWGAAVCGEPKYLKTVCVWELGSKFSLTANTLGESTRASMLITRWRKPDQSDASEIKAFRLACNALVAALQPNWSPQRVNQFANRLRGKMHTDHEIRDSGVRFAFYTWPEMLTCEAQPDG</sequence>
<gene>
    <name evidence="1" type="ORF">OPKNFCMD_3860</name>
</gene>
<proteinExistence type="predicted"/>
<evidence type="ECO:0000313" key="1">
    <source>
        <dbReference type="EMBL" id="GJD51109.1"/>
    </source>
</evidence>
<protein>
    <submittedName>
        <fullName evidence="1">Uncharacterized protein</fullName>
    </submittedName>
</protein>
<organism evidence="1 2">
    <name type="scientific">Methylobacterium crusticola</name>
    <dbReference type="NCBI Taxonomy" id="1697972"/>
    <lineage>
        <taxon>Bacteria</taxon>
        <taxon>Pseudomonadati</taxon>
        <taxon>Pseudomonadota</taxon>
        <taxon>Alphaproteobacteria</taxon>
        <taxon>Hyphomicrobiales</taxon>
        <taxon>Methylobacteriaceae</taxon>
        <taxon>Methylobacterium</taxon>
    </lineage>
</organism>
<reference evidence="1" key="1">
    <citation type="journal article" date="2021" name="Front. Microbiol.">
        <title>Comprehensive Comparative Genomics and Phenotyping of Methylobacterium Species.</title>
        <authorList>
            <person name="Alessa O."/>
            <person name="Ogura Y."/>
            <person name="Fujitani Y."/>
            <person name="Takami H."/>
            <person name="Hayashi T."/>
            <person name="Sahin N."/>
            <person name="Tani A."/>
        </authorList>
    </citation>
    <scope>NUCLEOTIDE SEQUENCE</scope>
    <source>
        <strain evidence="1">KCTC 52305</strain>
    </source>
</reference>
<accession>A0ABQ4R2K0</accession>
<comment type="caution">
    <text evidence="1">The sequence shown here is derived from an EMBL/GenBank/DDBJ whole genome shotgun (WGS) entry which is preliminary data.</text>
</comment>
<dbReference type="Proteomes" id="UP001055167">
    <property type="component" value="Unassembled WGS sequence"/>
</dbReference>
<name>A0ABQ4R2K0_9HYPH</name>
<reference evidence="1" key="2">
    <citation type="submission" date="2021-08" db="EMBL/GenBank/DDBJ databases">
        <authorList>
            <person name="Tani A."/>
            <person name="Ola A."/>
            <person name="Ogura Y."/>
            <person name="Katsura K."/>
            <person name="Hayashi T."/>
        </authorList>
    </citation>
    <scope>NUCLEOTIDE SEQUENCE</scope>
    <source>
        <strain evidence="1">KCTC 52305</strain>
    </source>
</reference>